<dbReference type="InterPro" id="IPR004843">
    <property type="entry name" value="Calcineurin-like_PHP"/>
</dbReference>
<evidence type="ECO:0000256" key="2">
    <source>
        <dbReference type="SAM" id="MobiDB-lite"/>
    </source>
</evidence>
<evidence type="ECO:0000259" key="3">
    <source>
        <dbReference type="PROSITE" id="PS51272"/>
    </source>
</evidence>
<proteinExistence type="predicted"/>
<dbReference type="Pfam" id="PF00149">
    <property type="entry name" value="Metallophos"/>
    <property type="match status" value="1"/>
</dbReference>
<keyword evidence="5" id="KW-1185">Reference proteome</keyword>
<protein>
    <recommendedName>
        <fullName evidence="3">SLH domain-containing protein</fullName>
    </recommendedName>
</protein>
<dbReference type="AlphaFoldDB" id="A0AA38CU97"/>
<dbReference type="Pfam" id="PF00395">
    <property type="entry name" value="SLH"/>
    <property type="match status" value="1"/>
</dbReference>
<evidence type="ECO:0000313" key="5">
    <source>
        <dbReference type="Proteomes" id="UP001157161"/>
    </source>
</evidence>
<keyword evidence="1" id="KW-0732">Signal</keyword>
<sequence length="1083" mass="117623">MGAGAVRPPPDLERRTHATQSSRTIGGAALAVALGCGILTAGVPAAAQLQPGDRVVDAGTVWSYLDTGVDPATGGDLDAWAAPDFDDAAWKSATGAFGAMRNVHENPIHGRFGVATKLEQYKPGTTTNVETFFLRTQVDLDADDLDGVGSFTADIAYDDAVRVFLNGEYVWGGRDDRFDTGAATNMQYVGGNDSAPREETFSIDAEQFVEGENTIAVALHNTNAGSSDIYLDLRSLEAVAAPDPDAPNPVTDLKLQLGSDDTQRNVAWMTERAGDGVVQWAPAEAMTGEEFPLAAASTSATVASGPAWDGRHYHHAVIDGLEPERSYVYRVGTGDANEGDFSDVATLRTFASDDGFDFLLMGDAQIGASGNRESDGRGWQRTLDVAQEMFPDAEFIHSVGDQVESHTNSEEYRHFLAPDNLRETPLTTVIGNHDNFTPAYRQQFFDPNVDESYGNDGNSGHSNGNSWFIYDDTLVMNLNSNTLYDTSSWPTHVEFVRKTMAEQGDRARWHVATLHHSLFSVANHSTNQQVVTMRNNLAPAFSELGVDVVLSGHDHSYARTKVLQGREPIDWPGTDEVYPQEGQTVYVTANSSSGSKYYNPRPAQQIADADPNGYDYIERRWQEYTPSFSHIQVRDDAMTVTTYETARRTVVDEVTIHLPGTPAPDPSTIPATPDPLPFPAAPAPLTEFDDETWGEVVFDDDFSADRLAEYTVYGGQTESVSELGVDTDRGLLTSTSAGRAWTQLALPTAAGQEFALIVEPETFLPGTTGENSLFLGLTNGPASRTHSWYNHNRGATNFDVQVSGWGYGSGVGDQSVRWESGDRMAAVMRDGELSSWIEKDGEWSRLSATNVYPKMSVEEAEGWAPTLSLRHEAGTLEIDRVTLLRPEPSPSDLLSDVDRYNQFHTEIAWLVDAGIATGWDNGDGTASYRPLADINRDAMAAFLYRKAGSPDVELPAISPFTDVAPDNQFYEEIVWLAQEGISTGWDNGDGTASFRPLEPIARDAMAAFLHREAGSPDVAVPTTSPFADVTPATQFYAEITWMQQSGIAQGWAGNDGRAYYAPLAPVARDAMAAFLHRAVHGAS</sequence>
<evidence type="ECO:0000313" key="4">
    <source>
        <dbReference type="EMBL" id="GMA33251.1"/>
    </source>
</evidence>
<feature type="domain" description="SLH" evidence="3">
    <location>
        <begin position="956"/>
        <end position="1023"/>
    </location>
</feature>
<dbReference type="EMBL" id="BSUM01000001">
    <property type="protein sequence ID" value="GMA33251.1"/>
    <property type="molecule type" value="Genomic_DNA"/>
</dbReference>
<dbReference type="InterPro" id="IPR008963">
    <property type="entry name" value="Purple_acid_Pase-like_N"/>
</dbReference>
<reference evidence="4" key="2">
    <citation type="submission" date="2023-02" db="EMBL/GenBank/DDBJ databases">
        <authorList>
            <person name="Sun Q."/>
            <person name="Mori K."/>
        </authorList>
    </citation>
    <scope>NUCLEOTIDE SEQUENCE</scope>
    <source>
        <strain evidence="4">NBRC 112290</strain>
    </source>
</reference>
<dbReference type="Gene3D" id="3.60.21.10">
    <property type="match status" value="1"/>
</dbReference>
<dbReference type="InterPro" id="IPR039331">
    <property type="entry name" value="PAPs-like"/>
</dbReference>
<reference evidence="4" key="1">
    <citation type="journal article" date="2014" name="Int. J. Syst. Evol. Microbiol.">
        <title>Complete genome sequence of Corynebacterium casei LMG S-19264T (=DSM 44701T), isolated from a smear-ripened cheese.</title>
        <authorList>
            <consortium name="US DOE Joint Genome Institute (JGI-PGF)"/>
            <person name="Walter F."/>
            <person name="Albersmeier A."/>
            <person name="Kalinowski J."/>
            <person name="Ruckert C."/>
        </authorList>
    </citation>
    <scope>NUCLEOTIDE SEQUENCE</scope>
    <source>
        <strain evidence="4">NBRC 112290</strain>
    </source>
</reference>
<dbReference type="PANTHER" id="PTHR22953">
    <property type="entry name" value="ACID PHOSPHATASE RELATED"/>
    <property type="match status" value="1"/>
</dbReference>
<dbReference type="Gene3D" id="2.60.120.260">
    <property type="entry name" value="Galactose-binding domain-like"/>
    <property type="match status" value="1"/>
</dbReference>
<dbReference type="SUPFAM" id="SSF56300">
    <property type="entry name" value="Metallo-dependent phosphatases"/>
    <property type="match status" value="1"/>
</dbReference>
<dbReference type="PANTHER" id="PTHR22953:SF153">
    <property type="entry name" value="PURPLE ACID PHOSPHATASE"/>
    <property type="match status" value="1"/>
</dbReference>
<dbReference type="InterPro" id="IPR029052">
    <property type="entry name" value="Metallo-depent_PP-like"/>
</dbReference>
<evidence type="ECO:0000256" key="1">
    <source>
        <dbReference type="ARBA" id="ARBA00022729"/>
    </source>
</evidence>
<dbReference type="Pfam" id="PF16656">
    <property type="entry name" value="Pur_ac_phosph_N"/>
    <property type="match status" value="1"/>
</dbReference>
<gene>
    <name evidence="4" type="ORF">GCM10025875_32430</name>
</gene>
<feature type="domain" description="SLH" evidence="3">
    <location>
        <begin position="890"/>
        <end position="955"/>
    </location>
</feature>
<dbReference type="GO" id="GO:0003993">
    <property type="term" value="F:acid phosphatase activity"/>
    <property type="evidence" value="ECO:0007669"/>
    <property type="project" value="InterPro"/>
</dbReference>
<dbReference type="GO" id="GO:0046872">
    <property type="term" value="F:metal ion binding"/>
    <property type="evidence" value="ECO:0007669"/>
    <property type="project" value="InterPro"/>
</dbReference>
<dbReference type="InterPro" id="IPR015914">
    <property type="entry name" value="PAPs_N"/>
</dbReference>
<dbReference type="SUPFAM" id="SSF49363">
    <property type="entry name" value="Purple acid phosphatase, N-terminal domain"/>
    <property type="match status" value="1"/>
</dbReference>
<dbReference type="PROSITE" id="PS51272">
    <property type="entry name" value="SLH"/>
    <property type="match status" value="2"/>
</dbReference>
<name>A0AA38CU97_9MICO</name>
<organism evidence="4 5">
    <name type="scientific">Litorihabitans aurantiacus</name>
    <dbReference type="NCBI Taxonomy" id="1930061"/>
    <lineage>
        <taxon>Bacteria</taxon>
        <taxon>Bacillati</taxon>
        <taxon>Actinomycetota</taxon>
        <taxon>Actinomycetes</taxon>
        <taxon>Micrococcales</taxon>
        <taxon>Beutenbergiaceae</taxon>
        <taxon>Litorihabitans</taxon>
    </lineage>
</organism>
<dbReference type="Proteomes" id="UP001157161">
    <property type="component" value="Unassembled WGS sequence"/>
</dbReference>
<comment type="caution">
    <text evidence="4">The sequence shown here is derived from an EMBL/GenBank/DDBJ whole genome shotgun (WGS) entry which is preliminary data.</text>
</comment>
<feature type="region of interest" description="Disordered" evidence="2">
    <location>
        <begin position="1"/>
        <end position="21"/>
    </location>
</feature>
<accession>A0AA38CU97</accession>
<dbReference type="InterPro" id="IPR001119">
    <property type="entry name" value="SLH_dom"/>
</dbReference>
<dbReference type="Gene3D" id="2.60.40.380">
    <property type="entry name" value="Purple acid phosphatase-like, N-terminal"/>
    <property type="match status" value="1"/>
</dbReference>